<evidence type="ECO:0000313" key="4">
    <source>
        <dbReference type="EMBL" id="CAE1283426.1"/>
    </source>
</evidence>
<feature type="region of interest" description="Disordered" evidence="1">
    <location>
        <begin position="83"/>
        <end position="131"/>
    </location>
</feature>
<dbReference type="Proteomes" id="UP000597762">
    <property type="component" value="Unassembled WGS sequence"/>
</dbReference>
<feature type="region of interest" description="Disordered" evidence="1">
    <location>
        <begin position="294"/>
        <end position="337"/>
    </location>
</feature>
<accession>A0A812D1A5</accession>
<evidence type="ECO:0000259" key="3">
    <source>
        <dbReference type="SMART" id="SM01257"/>
    </source>
</evidence>
<gene>
    <name evidence="4" type="ORF">SPHA_44039</name>
</gene>
<sequence length="1084" mass="120602">MLHIFALMELVQVCFLSLPDNHPADKNLVSVNVQQAQKYERKADREPLLAELQEPETLPEETADILNQASSMVASGEDDLPLGTDANTLSGIPSGSALSSHGSEIIDEKPQPPLLPLKSSPSHTCPNLTGGSAHPWLQALSGRQQSFGSDLSTGTNSSVNSIEILLQGREADPEEILMSLGFGSTEDNNALTSRIPSRFLMLNSEARGVSIDDLLGQRSELQELIDNWNCQKYTSGNWNHTPRLPPYLHGIRFLSSIRAAACRSSPDKMDSIPNSILTPDNQLALAKQGYYDSFPSPKKKQSSATQSTTSPTASQPLSASEKRQKFKSTRSSRPWSLIEPETNIDSYSTDFRPSTSTLATSIDSSMSSDNVDRSWTGRQRSVSELRWSYLNCKSRDSLSSTSSISQARQIQVSKLMNNADDDGDYQVQPLSFQMSETLDAAENVFLEDEPKGNAPLDCPDSHSADISSIAIQTSPEGSSWKSQSTGFGGDCLSCPVKQSTPEKCTNVNSGYLADGECSYLEPELPRRDQDLYKDAMLSSIDLEDPNANHVPRNSRDLWINSRTSLIPEGISSCYEQEDEQIQKTSASQEKSPVICRYESAQSDSSGFAEPESDVVVVSVPFSNLDSLSVHKGSCDSFDTISSGRLQRLSINSDTTIKEISDQSPCTFDADLTQISVCDKSTITDHPVLVDQETLTQPIEVSHKAIQTDAHGWCQGSSGPRYKPPMLGQLSKSAAIETQSTLLNYPPVTDDPLPDIRNLTSFDSGFSPSKHEVSVLNLYVYDGRIWFCDNDSTQSSKWSISGGHSTSSVHMYDQVCHEPSDSTDYGRSTRYGEFGEFPLKQISTMNSKSFSKRKLTTGHISLDSHEDDHPRKPSARLNNKEQIREYKKLLKLTNHRYSFQHLQEENQLMQYAVQRYKSDLQVMESAFLSEFNRTGELLSEEDTLLMDELYELWTDISLEVVHLERLLADRQRLIRKGECELTTLTTLDVIQTMVEVLKEQLYLFHINNDIVESSTQNHEPSPSPICRHPGWKDISNEVHELRHQITGNDTLQAIHLKKAVEEFKGTILSEIRQEITDNLNKLSAR</sequence>
<dbReference type="PANTHER" id="PTHR17469">
    <property type="entry name" value="SPERM SPECIFIC ANTIGEN 2-RELATED"/>
    <property type="match status" value="1"/>
</dbReference>
<organism evidence="4 5">
    <name type="scientific">Acanthosepion pharaonis</name>
    <name type="common">Pharaoh cuttlefish</name>
    <name type="synonym">Sepia pharaonis</name>
    <dbReference type="NCBI Taxonomy" id="158019"/>
    <lineage>
        <taxon>Eukaryota</taxon>
        <taxon>Metazoa</taxon>
        <taxon>Spiralia</taxon>
        <taxon>Lophotrochozoa</taxon>
        <taxon>Mollusca</taxon>
        <taxon>Cephalopoda</taxon>
        <taxon>Coleoidea</taxon>
        <taxon>Decapodiformes</taxon>
        <taxon>Sepiida</taxon>
        <taxon>Sepiina</taxon>
        <taxon>Sepiidae</taxon>
        <taxon>Acanthosepion</taxon>
    </lineage>
</organism>
<feature type="domain" description="ITPR-interacting" evidence="3">
    <location>
        <begin position="138"/>
        <end position="313"/>
    </location>
</feature>
<protein>
    <recommendedName>
        <fullName evidence="3">ITPR-interacting domain-containing protein</fullName>
    </recommendedName>
</protein>
<dbReference type="AlphaFoldDB" id="A0A812D1A5"/>
<reference evidence="4" key="1">
    <citation type="submission" date="2021-01" db="EMBL/GenBank/DDBJ databases">
        <authorList>
            <person name="Li R."/>
            <person name="Bekaert M."/>
        </authorList>
    </citation>
    <scope>NUCLEOTIDE SEQUENCE</scope>
    <source>
        <strain evidence="4">Farmed</strain>
    </source>
</reference>
<comment type="caution">
    <text evidence="4">The sequence shown here is derived from an EMBL/GenBank/DDBJ whole genome shotgun (WGS) entry which is preliminary data.</text>
</comment>
<evidence type="ECO:0000256" key="1">
    <source>
        <dbReference type="SAM" id="MobiDB-lite"/>
    </source>
</evidence>
<dbReference type="Pfam" id="PF14722">
    <property type="entry name" value="KRAP_IP3R_bind"/>
    <property type="match status" value="1"/>
</dbReference>
<feature type="signal peptide" evidence="2">
    <location>
        <begin position="1"/>
        <end position="16"/>
    </location>
</feature>
<name>A0A812D1A5_ACAPH</name>
<feature type="compositionally biased region" description="Polar residues" evidence="1">
    <location>
        <begin position="85"/>
        <end position="102"/>
    </location>
</feature>
<dbReference type="EMBL" id="CAHIKZ030002234">
    <property type="protein sequence ID" value="CAE1283426.1"/>
    <property type="molecule type" value="Genomic_DNA"/>
</dbReference>
<dbReference type="GO" id="GO:0005102">
    <property type="term" value="F:signaling receptor binding"/>
    <property type="evidence" value="ECO:0007669"/>
    <property type="project" value="InterPro"/>
</dbReference>
<feature type="compositionally biased region" description="Low complexity" evidence="1">
    <location>
        <begin position="302"/>
        <end position="319"/>
    </location>
</feature>
<proteinExistence type="predicted"/>
<dbReference type="InterPro" id="IPR043444">
    <property type="entry name" value="TESPA1-like"/>
</dbReference>
<feature type="chain" id="PRO_5032897177" description="ITPR-interacting domain-containing protein" evidence="2">
    <location>
        <begin position="17"/>
        <end position="1084"/>
    </location>
</feature>
<dbReference type="SMART" id="SM01257">
    <property type="entry name" value="KRAP_IP3R_bind"/>
    <property type="match status" value="1"/>
</dbReference>
<keyword evidence="2" id="KW-0732">Signal</keyword>
<evidence type="ECO:0000256" key="2">
    <source>
        <dbReference type="SAM" id="SignalP"/>
    </source>
</evidence>
<dbReference type="InterPro" id="IPR029325">
    <property type="entry name" value="ITPR-bd"/>
</dbReference>
<keyword evidence="5" id="KW-1185">Reference proteome</keyword>
<dbReference type="PANTHER" id="PTHR17469:SF15">
    <property type="entry name" value="ITPR-INTERACTING DOMAIN-CONTAINING PROTEIN"/>
    <property type="match status" value="1"/>
</dbReference>
<evidence type="ECO:0000313" key="5">
    <source>
        <dbReference type="Proteomes" id="UP000597762"/>
    </source>
</evidence>
<dbReference type="OrthoDB" id="6088188at2759"/>